<dbReference type="PROSITE" id="PS51677">
    <property type="entry name" value="NODB"/>
    <property type="match status" value="1"/>
</dbReference>
<evidence type="ECO:0000259" key="3">
    <source>
        <dbReference type="PROSITE" id="PS51677"/>
    </source>
</evidence>
<proteinExistence type="predicted"/>
<dbReference type="GO" id="GO:0016020">
    <property type="term" value="C:membrane"/>
    <property type="evidence" value="ECO:0007669"/>
    <property type="project" value="TreeGrafter"/>
</dbReference>
<dbReference type="InterPro" id="IPR050248">
    <property type="entry name" value="Polysacc_deacetylase_ArnD"/>
</dbReference>
<dbReference type="GO" id="GO:0005975">
    <property type="term" value="P:carbohydrate metabolic process"/>
    <property type="evidence" value="ECO:0007669"/>
    <property type="project" value="InterPro"/>
</dbReference>
<gene>
    <name evidence="4" type="ORF">C9J27_15945</name>
</gene>
<dbReference type="Gene3D" id="3.20.20.370">
    <property type="entry name" value="Glycoside hydrolase/deacetylase"/>
    <property type="match status" value="1"/>
</dbReference>
<dbReference type="Proteomes" id="UP000241426">
    <property type="component" value="Unassembled WGS sequence"/>
</dbReference>
<sequence>MTSLKSVIKNIIPPWVVTYKTAEKGILLTFDDGPDPDITPLILDLLEQYRIHAVFFVLGKQVVKYPKIIQRIVANGHCIGNHSFRHKTADELSFGDYSDDLNKCQNILKPFITSSPTLFRPPEGRLSFLVWFVIKYHRMQVMLWSIESGEWGKYSHESADQMFDRLVSDIKPHDIVLMHDNSRKVLLLLEKLLPVLVEKGDEFINPKQAFPYLHHH</sequence>
<dbReference type="AlphaFoldDB" id="A0A2T3KFS1"/>
<keyword evidence="2" id="KW-0378">Hydrolase</keyword>
<name>A0A2T3KFS1_9GAMM</name>
<feature type="domain" description="NodB homology" evidence="3">
    <location>
        <begin position="24"/>
        <end position="204"/>
    </location>
</feature>
<dbReference type="InterPro" id="IPR002509">
    <property type="entry name" value="NODB_dom"/>
</dbReference>
<dbReference type="InterPro" id="IPR011330">
    <property type="entry name" value="Glyco_hydro/deAcase_b/a-brl"/>
</dbReference>
<dbReference type="GO" id="GO:0046872">
    <property type="term" value="F:metal ion binding"/>
    <property type="evidence" value="ECO:0007669"/>
    <property type="project" value="UniProtKB-KW"/>
</dbReference>
<dbReference type="SUPFAM" id="SSF88713">
    <property type="entry name" value="Glycoside hydrolase/deacetylase"/>
    <property type="match status" value="1"/>
</dbReference>
<dbReference type="RefSeq" id="WP_058119203.1">
    <property type="nucleotide sequence ID" value="NZ_JAUZMV010000001.1"/>
</dbReference>
<protein>
    <submittedName>
        <fullName evidence="4">Polysaccharide deacetylase family protein</fullName>
    </submittedName>
</protein>
<dbReference type="PANTHER" id="PTHR10587:SF133">
    <property type="entry name" value="CHITIN DEACETYLASE 1-RELATED"/>
    <property type="match status" value="1"/>
</dbReference>
<dbReference type="CDD" id="cd10917">
    <property type="entry name" value="CE4_NodB_like_6s_7s"/>
    <property type="match status" value="1"/>
</dbReference>
<evidence type="ECO:0000256" key="1">
    <source>
        <dbReference type="ARBA" id="ARBA00022723"/>
    </source>
</evidence>
<evidence type="ECO:0000256" key="2">
    <source>
        <dbReference type="ARBA" id="ARBA00022801"/>
    </source>
</evidence>
<keyword evidence="1" id="KW-0479">Metal-binding</keyword>
<comment type="caution">
    <text evidence="4">The sequence shown here is derived from an EMBL/GenBank/DDBJ whole genome shotgun (WGS) entry which is preliminary data.</text>
</comment>
<evidence type="ECO:0000313" key="5">
    <source>
        <dbReference type="Proteomes" id="UP000241426"/>
    </source>
</evidence>
<dbReference type="EMBL" id="PYNF01000014">
    <property type="protein sequence ID" value="PSU96839.1"/>
    <property type="molecule type" value="Genomic_DNA"/>
</dbReference>
<dbReference type="GO" id="GO:0016810">
    <property type="term" value="F:hydrolase activity, acting on carbon-nitrogen (but not peptide) bonds"/>
    <property type="evidence" value="ECO:0007669"/>
    <property type="project" value="InterPro"/>
</dbReference>
<evidence type="ECO:0000313" key="4">
    <source>
        <dbReference type="EMBL" id="PSU96839.1"/>
    </source>
</evidence>
<dbReference type="PANTHER" id="PTHR10587">
    <property type="entry name" value="GLYCOSYL TRANSFERASE-RELATED"/>
    <property type="match status" value="1"/>
</dbReference>
<dbReference type="Pfam" id="PF01522">
    <property type="entry name" value="Polysacc_deac_1"/>
    <property type="match status" value="1"/>
</dbReference>
<organism evidence="4 5">
    <name type="scientific">Photobacterium kishitanii</name>
    <dbReference type="NCBI Taxonomy" id="318456"/>
    <lineage>
        <taxon>Bacteria</taxon>
        <taxon>Pseudomonadati</taxon>
        <taxon>Pseudomonadota</taxon>
        <taxon>Gammaproteobacteria</taxon>
        <taxon>Vibrionales</taxon>
        <taxon>Vibrionaceae</taxon>
        <taxon>Photobacterium</taxon>
    </lineage>
</organism>
<accession>A0A2T3KFS1</accession>
<reference evidence="4 5" key="1">
    <citation type="submission" date="2018-01" db="EMBL/GenBank/DDBJ databases">
        <title>Whole genome sequencing of Histamine producing bacteria.</title>
        <authorList>
            <person name="Butler K."/>
        </authorList>
    </citation>
    <scope>NUCLEOTIDE SEQUENCE [LARGE SCALE GENOMIC DNA]</scope>
    <source>
        <strain evidence="4 5">FS-7.2</strain>
    </source>
</reference>